<dbReference type="GO" id="GO:0005789">
    <property type="term" value="C:endoplasmic reticulum membrane"/>
    <property type="evidence" value="ECO:0007669"/>
    <property type="project" value="UniProtKB-SubCell"/>
</dbReference>
<keyword evidence="11" id="KW-0406">Ion transport</keyword>
<name>A2D7Z5_TRIV3</name>
<dbReference type="RefSeq" id="XP_001584414.1">
    <property type="nucleotide sequence ID" value="XM_001584364.1"/>
</dbReference>
<keyword evidence="9 14" id="KW-1133">Transmembrane helix</keyword>
<evidence type="ECO:0000256" key="10">
    <source>
        <dbReference type="ARBA" id="ARBA00023054"/>
    </source>
</evidence>
<keyword evidence="13" id="KW-0407">Ion channel</keyword>
<keyword evidence="3" id="KW-0813">Transport</keyword>
<dbReference type="KEGG" id="tva:5468993"/>
<accession>A2D7Z5</accession>
<gene>
    <name evidence="15" type="ORF">TVAG_070920</name>
</gene>
<dbReference type="VEuPathDB" id="TrichDB:TVAG_070920"/>
<evidence type="ECO:0000256" key="13">
    <source>
        <dbReference type="ARBA" id="ARBA00023303"/>
    </source>
</evidence>
<proteinExistence type="inferred from homology"/>
<dbReference type="Proteomes" id="UP000001542">
    <property type="component" value="Unassembled WGS sequence"/>
</dbReference>
<evidence type="ECO:0000256" key="12">
    <source>
        <dbReference type="ARBA" id="ARBA00023136"/>
    </source>
</evidence>
<organism evidence="15 16">
    <name type="scientific">Trichomonas vaginalis (strain ATCC PRA-98 / G3)</name>
    <dbReference type="NCBI Taxonomy" id="412133"/>
    <lineage>
        <taxon>Eukaryota</taxon>
        <taxon>Metamonada</taxon>
        <taxon>Parabasalia</taxon>
        <taxon>Trichomonadida</taxon>
        <taxon>Trichomonadidae</taxon>
        <taxon>Trichomonas</taxon>
    </lineage>
</organism>
<keyword evidence="7" id="KW-0256">Endoplasmic reticulum</keyword>
<reference evidence="15" key="1">
    <citation type="submission" date="2006-10" db="EMBL/GenBank/DDBJ databases">
        <authorList>
            <person name="Amadeo P."/>
            <person name="Zhao Q."/>
            <person name="Wortman J."/>
            <person name="Fraser-Liggett C."/>
            <person name="Carlton J."/>
        </authorList>
    </citation>
    <scope>NUCLEOTIDE SEQUENCE</scope>
    <source>
        <strain evidence="15">G3</strain>
    </source>
</reference>
<dbReference type="EMBL" id="DS113178">
    <property type="protein sequence ID" value="EAY23428.1"/>
    <property type="molecule type" value="Genomic_DNA"/>
</dbReference>
<comment type="similarity">
    <text evidence="2">Belongs to the TMCO1 family.</text>
</comment>
<evidence type="ECO:0008006" key="17">
    <source>
        <dbReference type="Google" id="ProtNLM"/>
    </source>
</evidence>
<evidence type="ECO:0000256" key="5">
    <source>
        <dbReference type="ARBA" id="ARBA00022673"/>
    </source>
</evidence>
<dbReference type="GO" id="GO:0032469">
    <property type="term" value="P:endoplasmic reticulum calcium ion homeostasis"/>
    <property type="evidence" value="ECO:0007669"/>
    <property type="project" value="InterPro"/>
</dbReference>
<dbReference type="InParanoid" id="A2D7Z5"/>
<keyword evidence="6 14" id="KW-0812">Transmembrane</keyword>
<dbReference type="SMR" id="A2D7Z5"/>
<dbReference type="InterPro" id="IPR008559">
    <property type="entry name" value="TMCO1"/>
</dbReference>
<keyword evidence="12 14" id="KW-0472">Membrane</keyword>
<evidence type="ECO:0000256" key="6">
    <source>
        <dbReference type="ARBA" id="ARBA00022692"/>
    </source>
</evidence>
<keyword evidence="8" id="KW-0106">Calcium</keyword>
<dbReference type="PANTHER" id="PTHR20917">
    <property type="entry name" value="PNAS-RELATED"/>
    <property type="match status" value="1"/>
</dbReference>
<evidence type="ECO:0000256" key="8">
    <source>
        <dbReference type="ARBA" id="ARBA00022837"/>
    </source>
</evidence>
<evidence type="ECO:0000313" key="15">
    <source>
        <dbReference type="EMBL" id="EAY23428.1"/>
    </source>
</evidence>
<evidence type="ECO:0000256" key="9">
    <source>
        <dbReference type="ARBA" id="ARBA00022989"/>
    </source>
</evidence>
<evidence type="ECO:0000256" key="2">
    <source>
        <dbReference type="ARBA" id="ARBA00006537"/>
    </source>
</evidence>
<dbReference type="PANTHER" id="PTHR20917:SF0">
    <property type="entry name" value="CALCIUM LOAD-ACTIVATED CALCIUM CHANNEL"/>
    <property type="match status" value="1"/>
</dbReference>
<dbReference type="AlphaFoldDB" id="A2D7Z5"/>
<feature type="transmembrane region" description="Helical" evidence="14">
    <location>
        <begin position="12"/>
        <end position="31"/>
    </location>
</feature>
<dbReference type="OrthoDB" id="342726at2759"/>
<evidence type="ECO:0000256" key="7">
    <source>
        <dbReference type="ARBA" id="ARBA00022824"/>
    </source>
</evidence>
<comment type="subcellular location">
    <subcellularLocation>
        <location evidence="1">Endoplasmic reticulum membrane</location>
        <topology evidence="1">Multi-pass membrane protein</topology>
    </subcellularLocation>
</comment>
<evidence type="ECO:0000256" key="4">
    <source>
        <dbReference type="ARBA" id="ARBA00022568"/>
    </source>
</evidence>
<dbReference type="GO" id="GO:0005737">
    <property type="term" value="C:cytoplasm"/>
    <property type="evidence" value="ECO:0000318"/>
    <property type="project" value="GO_Central"/>
</dbReference>
<keyword evidence="10" id="KW-0175">Coiled coil</keyword>
<sequence length="188" mass="22140">MNEIIQNYTYALLAALLYTALRTFTQWIMVFRRPQIRLKLDKLQELEAEIDEHEANERKRPENPERKVPKRIQKIQLEIDQLKVEIQRSTMFINTALSLSSLIFSYIIGSFFENKVCIKFPFSVIYPLNKMTHKGLDGEDYTEGSFSSVFFLMNLWTNEFVVKLLNFKLPSSGMFPNIMNQMPMQMGH</sequence>
<evidence type="ECO:0000256" key="3">
    <source>
        <dbReference type="ARBA" id="ARBA00022448"/>
    </source>
</evidence>
<dbReference type="GO" id="GO:0005262">
    <property type="term" value="F:calcium channel activity"/>
    <property type="evidence" value="ECO:0000318"/>
    <property type="project" value="GO_Central"/>
</dbReference>
<dbReference type="InterPro" id="IPR002809">
    <property type="entry name" value="EMC3/TMCO1"/>
</dbReference>
<evidence type="ECO:0000256" key="1">
    <source>
        <dbReference type="ARBA" id="ARBA00004477"/>
    </source>
</evidence>
<dbReference type="STRING" id="5722.A2D7Z5"/>
<keyword evidence="4" id="KW-0109">Calcium transport</keyword>
<dbReference type="VEuPathDB" id="TrichDB:TVAGG3_1045570"/>
<evidence type="ECO:0000256" key="14">
    <source>
        <dbReference type="SAM" id="Phobius"/>
    </source>
</evidence>
<protein>
    <recommendedName>
        <fullName evidence="17">Calcium load-activated calcium channel</fullName>
    </recommendedName>
</protein>
<feature type="transmembrane region" description="Helical" evidence="14">
    <location>
        <begin position="91"/>
        <end position="112"/>
    </location>
</feature>
<dbReference type="GO" id="GO:0006874">
    <property type="term" value="P:intracellular calcium ion homeostasis"/>
    <property type="evidence" value="ECO:0000318"/>
    <property type="project" value="GO_Central"/>
</dbReference>
<evidence type="ECO:0000256" key="11">
    <source>
        <dbReference type="ARBA" id="ARBA00023065"/>
    </source>
</evidence>
<evidence type="ECO:0000313" key="16">
    <source>
        <dbReference type="Proteomes" id="UP000001542"/>
    </source>
</evidence>
<keyword evidence="5" id="KW-0107">Calcium channel</keyword>
<dbReference type="SMART" id="SM01415">
    <property type="entry name" value="DUF106"/>
    <property type="match status" value="1"/>
</dbReference>
<dbReference type="Pfam" id="PF01956">
    <property type="entry name" value="EMC3_TMCO1"/>
    <property type="match status" value="1"/>
</dbReference>
<reference evidence="15" key="2">
    <citation type="journal article" date="2007" name="Science">
        <title>Draft genome sequence of the sexually transmitted pathogen Trichomonas vaginalis.</title>
        <authorList>
            <person name="Carlton J.M."/>
            <person name="Hirt R.P."/>
            <person name="Silva J.C."/>
            <person name="Delcher A.L."/>
            <person name="Schatz M."/>
            <person name="Zhao Q."/>
            <person name="Wortman J.R."/>
            <person name="Bidwell S.L."/>
            <person name="Alsmark U.C.M."/>
            <person name="Besteiro S."/>
            <person name="Sicheritz-Ponten T."/>
            <person name="Noel C.J."/>
            <person name="Dacks J.B."/>
            <person name="Foster P.G."/>
            <person name="Simillion C."/>
            <person name="Van de Peer Y."/>
            <person name="Miranda-Saavedra D."/>
            <person name="Barton G.J."/>
            <person name="Westrop G.D."/>
            <person name="Mueller S."/>
            <person name="Dessi D."/>
            <person name="Fiori P.L."/>
            <person name="Ren Q."/>
            <person name="Paulsen I."/>
            <person name="Zhang H."/>
            <person name="Bastida-Corcuera F.D."/>
            <person name="Simoes-Barbosa A."/>
            <person name="Brown M.T."/>
            <person name="Hayes R.D."/>
            <person name="Mukherjee M."/>
            <person name="Okumura C.Y."/>
            <person name="Schneider R."/>
            <person name="Smith A.J."/>
            <person name="Vanacova S."/>
            <person name="Villalvazo M."/>
            <person name="Haas B.J."/>
            <person name="Pertea M."/>
            <person name="Feldblyum T.V."/>
            <person name="Utterback T.R."/>
            <person name="Shu C.L."/>
            <person name="Osoegawa K."/>
            <person name="de Jong P.J."/>
            <person name="Hrdy I."/>
            <person name="Horvathova L."/>
            <person name="Zubacova Z."/>
            <person name="Dolezal P."/>
            <person name="Malik S.B."/>
            <person name="Logsdon J.M. Jr."/>
            <person name="Henze K."/>
            <person name="Gupta A."/>
            <person name="Wang C.C."/>
            <person name="Dunne R.L."/>
            <person name="Upcroft J.A."/>
            <person name="Upcroft P."/>
            <person name="White O."/>
            <person name="Salzberg S.L."/>
            <person name="Tang P."/>
            <person name="Chiu C.-H."/>
            <person name="Lee Y.-S."/>
            <person name="Embley T.M."/>
            <person name="Coombs G.H."/>
            <person name="Mottram J.C."/>
            <person name="Tachezy J."/>
            <person name="Fraser-Liggett C.M."/>
            <person name="Johnson P.J."/>
        </authorList>
    </citation>
    <scope>NUCLEOTIDE SEQUENCE [LARGE SCALE GENOMIC DNA]</scope>
    <source>
        <strain evidence="15">G3</strain>
    </source>
</reference>
<keyword evidence="16" id="KW-1185">Reference proteome</keyword>